<dbReference type="EMBL" id="CAADJE010000025">
    <property type="protein sequence ID" value="VFS75457.1"/>
    <property type="molecule type" value="Genomic_DNA"/>
</dbReference>
<evidence type="ECO:0000313" key="1">
    <source>
        <dbReference type="EMBL" id="VFS75457.1"/>
    </source>
</evidence>
<dbReference type="AlphaFoldDB" id="A0A485BNN1"/>
<accession>A0A485BNN1</accession>
<reference evidence="1 2" key="1">
    <citation type="submission" date="2019-03" db="EMBL/GenBank/DDBJ databases">
        <authorList>
            <consortium name="Pathogen Informatics"/>
        </authorList>
    </citation>
    <scope>NUCLEOTIDE SEQUENCE [LARGE SCALE GENOMIC DNA]</scope>
    <source>
        <strain evidence="1 2">NCTC12998</strain>
    </source>
</reference>
<proteinExistence type="predicted"/>
<gene>
    <name evidence="1" type="ORF">NCTC12998_04650</name>
</gene>
<name>A0A485BNN1_RAOPL</name>
<evidence type="ECO:0000313" key="2">
    <source>
        <dbReference type="Proteomes" id="UP000345637"/>
    </source>
</evidence>
<dbReference type="Proteomes" id="UP000345637">
    <property type="component" value="Unassembled WGS sequence"/>
</dbReference>
<protein>
    <submittedName>
        <fullName evidence="1">Uncharacterized protein</fullName>
    </submittedName>
</protein>
<organism evidence="1 2">
    <name type="scientific">Raoultella planticola</name>
    <name type="common">Klebsiella planticola</name>
    <dbReference type="NCBI Taxonomy" id="575"/>
    <lineage>
        <taxon>Bacteria</taxon>
        <taxon>Pseudomonadati</taxon>
        <taxon>Pseudomonadota</taxon>
        <taxon>Gammaproteobacteria</taxon>
        <taxon>Enterobacterales</taxon>
        <taxon>Enterobacteriaceae</taxon>
        <taxon>Klebsiella/Raoultella group</taxon>
        <taxon>Raoultella</taxon>
    </lineage>
</organism>
<sequence>MPGNAEVSLFRDIKDIEIRVIINGVTRWYLSHPPAYQSHPD</sequence>